<name>W2Q6X5_PHYN3</name>
<evidence type="ECO:0000313" key="1">
    <source>
        <dbReference type="EMBL" id="ETN08010.1"/>
    </source>
</evidence>
<organism evidence="1 2">
    <name type="scientific">Phytophthora nicotianae (strain INRA-310)</name>
    <name type="common">Phytophthora parasitica</name>
    <dbReference type="NCBI Taxonomy" id="761204"/>
    <lineage>
        <taxon>Eukaryota</taxon>
        <taxon>Sar</taxon>
        <taxon>Stramenopiles</taxon>
        <taxon>Oomycota</taxon>
        <taxon>Peronosporomycetes</taxon>
        <taxon>Peronosporales</taxon>
        <taxon>Peronosporaceae</taxon>
        <taxon>Phytophthora</taxon>
    </lineage>
</organism>
<gene>
    <name evidence="1" type="ORF">PPTG_12527</name>
</gene>
<dbReference type="VEuPathDB" id="FungiDB:PPTG_12527"/>
<reference evidence="2" key="1">
    <citation type="submission" date="2011-12" db="EMBL/GenBank/DDBJ databases">
        <authorList>
            <consortium name="The Broad Institute Genome Sequencing Platform"/>
            <person name="Russ C."/>
            <person name="Tyler B."/>
            <person name="Panabieres F."/>
            <person name="Shan W."/>
            <person name="Tripathy S."/>
            <person name="Grunwald N."/>
            <person name="Machado M."/>
            <person name="Young S.K."/>
            <person name="Zeng Q."/>
            <person name="Gargeya S."/>
            <person name="Fitzgerald M."/>
            <person name="Haas B."/>
            <person name="Abouelleil A."/>
            <person name="Alvarado L."/>
            <person name="Arachchi H.M."/>
            <person name="Berlin A."/>
            <person name="Chapman S.B."/>
            <person name="Gearin G."/>
            <person name="Goldberg J."/>
            <person name="Griggs A."/>
            <person name="Gujja S."/>
            <person name="Hansen M."/>
            <person name="Heiman D."/>
            <person name="Howarth C."/>
            <person name="Larimer J."/>
            <person name="Lui A."/>
            <person name="MacDonald P.J.P."/>
            <person name="McCowen C."/>
            <person name="Montmayeur A."/>
            <person name="Murphy C."/>
            <person name="Neiman D."/>
            <person name="Pearson M."/>
            <person name="Priest M."/>
            <person name="Roberts A."/>
            <person name="Saif S."/>
            <person name="Shea T."/>
            <person name="Sisk P."/>
            <person name="Stolte C."/>
            <person name="Sykes S."/>
            <person name="Wortman J."/>
            <person name="Nusbaum C."/>
            <person name="Birren B."/>
        </authorList>
    </citation>
    <scope>NUCLEOTIDE SEQUENCE [LARGE SCALE GENOMIC DNA]</scope>
    <source>
        <strain evidence="2">INRA-310</strain>
    </source>
</reference>
<protein>
    <submittedName>
        <fullName evidence="1">Uncharacterized protein</fullName>
    </submittedName>
</protein>
<evidence type="ECO:0000313" key="2">
    <source>
        <dbReference type="Proteomes" id="UP000018817"/>
    </source>
</evidence>
<dbReference type="AlphaFoldDB" id="W2Q6X5"/>
<proteinExistence type="predicted"/>
<dbReference type="GeneID" id="20181973"/>
<dbReference type="Proteomes" id="UP000018817">
    <property type="component" value="Unassembled WGS sequence"/>
</dbReference>
<dbReference type="EMBL" id="KI669590">
    <property type="protein sequence ID" value="ETN08010.1"/>
    <property type="molecule type" value="Genomic_DNA"/>
</dbReference>
<sequence length="94" mass="10420">MRSNSVSHETELIVHINFAHKGFVILENSGADNFSLSSSPLVKTHNAVKIDTSARRQHLHHFVVPPAQCSKPGNLLVLCHFECATFDVGWSILE</sequence>
<dbReference type="RefSeq" id="XP_008906814.1">
    <property type="nucleotide sequence ID" value="XM_008908566.1"/>
</dbReference>
<accession>W2Q6X5</accession>
<reference evidence="1 2" key="2">
    <citation type="submission" date="2013-11" db="EMBL/GenBank/DDBJ databases">
        <title>The Genome Sequence of Phytophthora parasitica INRA-310.</title>
        <authorList>
            <consortium name="The Broad Institute Genomics Platform"/>
            <person name="Russ C."/>
            <person name="Tyler B."/>
            <person name="Panabieres F."/>
            <person name="Shan W."/>
            <person name="Tripathy S."/>
            <person name="Grunwald N."/>
            <person name="Machado M."/>
            <person name="Johnson C.S."/>
            <person name="Arredondo F."/>
            <person name="Hong C."/>
            <person name="Coffey M."/>
            <person name="Young S.K."/>
            <person name="Zeng Q."/>
            <person name="Gargeya S."/>
            <person name="Fitzgerald M."/>
            <person name="Abouelleil A."/>
            <person name="Alvarado L."/>
            <person name="Chapman S.B."/>
            <person name="Gainer-Dewar J."/>
            <person name="Goldberg J."/>
            <person name="Griggs A."/>
            <person name="Gujja S."/>
            <person name="Hansen M."/>
            <person name="Howarth C."/>
            <person name="Imamovic A."/>
            <person name="Ireland A."/>
            <person name="Larimer J."/>
            <person name="McCowan C."/>
            <person name="Murphy C."/>
            <person name="Pearson M."/>
            <person name="Poon T.W."/>
            <person name="Priest M."/>
            <person name="Roberts A."/>
            <person name="Saif S."/>
            <person name="Shea T."/>
            <person name="Sykes S."/>
            <person name="Wortman J."/>
            <person name="Nusbaum C."/>
            <person name="Birren B."/>
        </authorList>
    </citation>
    <scope>NUCLEOTIDE SEQUENCE [LARGE SCALE GENOMIC DNA]</scope>
    <source>
        <strain evidence="1 2">INRA-310</strain>
    </source>
</reference>